<dbReference type="KEGG" id="loa:LOAG_10080"/>
<dbReference type="EMBL" id="JH712085">
    <property type="protein sequence ID" value="EFO18416.1"/>
    <property type="molecule type" value="Genomic_DNA"/>
</dbReference>
<keyword evidence="1" id="KW-1133">Transmembrane helix</keyword>
<dbReference type="CTD" id="9947520"/>
<sequence>MANESPDMDAGHFLRISIVNDTSKVLPAISSSLFISSSVIVFGKILAHQSTNNVIGSIATKEIVDTDRTRKLTIEQVHWHHHLSTILSYAQDVYLCAVKSVMVITIFYLLLS</sequence>
<gene>
    <name evidence="2" type="ORF">LOAG_10080</name>
</gene>
<reference evidence="2" key="1">
    <citation type="submission" date="2012-04" db="EMBL/GenBank/DDBJ databases">
        <title>The Genome Sequence of Loa loa.</title>
        <authorList>
            <consortium name="The Broad Institute Genome Sequencing Platform"/>
            <consortium name="Broad Institute Genome Sequencing Center for Infectious Disease"/>
            <person name="Nutman T.B."/>
            <person name="Fink D.L."/>
            <person name="Russ C."/>
            <person name="Young S."/>
            <person name="Zeng Q."/>
            <person name="Gargeya S."/>
            <person name="Alvarado L."/>
            <person name="Berlin A."/>
            <person name="Chapman S.B."/>
            <person name="Chen Z."/>
            <person name="Freedman E."/>
            <person name="Gellesch M."/>
            <person name="Goldberg J."/>
            <person name="Griggs A."/>
            <person name="Gujja S."/>
            <person name="Heilman E.R."/>
            <person name="Heiman D."/>
            <person name="Howarth C."/>
            <person name="Mehta T."/>
            <person name="Neiman D."/>
            <person name="Pearson M."/>
            <person name="Roberts A."/>
            <person name="Saif S."/>
            <person name="Shea T."/>
            <person name="Shenoy N."/>
            <person name="Sisk P."/>
            <person name="Stolte C."/>
            <person name="Sykes S."/>
            <person name="White J."/>
            <person name="Yandava C."/>
            <person name="Haas B."/>
            <person name="Henn M.R."/>
            <person name="Nusbaum C."/>
            <person name="Birren B."/>
        </authorList>
    </citation>
    <scope>NUCLEOTIDE SEQUENCE [LARGE SCALE GENOMIC DNA]</scope>
</reference>
<keyword evidence="1" id="KW-0812">Transmembrane</keyword>
<protein>
    <submittedName>
        <fullName evidence="2">Uncharacterized protein</fullName>
    </submittedName>
</protein>
<accession>A0A1S0TRT9</accession>
<keyword evidence="1" id="KW-0472">Membrane</keyword>
<evidence type="ECO:0000256" key="1">
    <source>
        <dbReference type="SAM" id="Phobius"/>
    </source>
</evidence>
<feature type="transmembrane region" description="Helical" evidence="1">
    <location>
        <begin position="93"/>
        <end position="111"/>
    </location>
</feature>
<proteinExistence type="predicted"/>
<dbReference type="AlphaFoldDB" id="A0A1S0TRT9"/>
<dbReference type="GeneID" id="9947520"/>
<feature type="transmembrane region" description="Helical" evidence="1">
    <location>
        <begin position="25"/>
        <end position="47"/>
    </location>
</feature>
<dbReference type="InParanoid" id="A0A1S0TRT9"/>
<organism evidence="2">
    <name type="scientific">Loa loa</name>
    <name type="common">Eye worm</name>
    <name type="synonym">Filaria loa</name>
    <dbReference type="NCBI Taxonomy" id="7209"/>
    <lineage>
        <taxon>Eukaryota</taxon>
        <taxon>Metazoa</taxon>
        <taxon>Ecdysozoa</taxon>
        <taxon>Nematoda</taxon>
        <taxon>Chromadorea</taxon>
        <taxon>Rhabditida</taxon>
        <taxon>Spirurina</taxon>
        <taxon>Spiruromorpha</taxon>
        <taxon>Filarioidea</taxon>
        <taxon>Onchocercidae</taxon>
        <taxon>Loa</taxon>
    </lineage>
</organism>
<dbReference type="RefSeq" id="XP_003145655.1">
    <property type="nucleotide sequence ID" value="XM_003145607.1"/>
</dbReference>
<evidence type="ECO:0000313" key="2">
    <source>
        <dbReference type="EMBL" id="EFO18416.1"/>
    </source>
</evidence>
<name>A0A1S0TRT9_LOALO</name>